<dbReference type="OrthoDB" id="1918435at2759"/>
<dbReference type="PRINTS" id="PR00291">
    <property type="entry name" value="KUNITZINHBTR"/>
</dbReference>
<sequence length="211" mass="22680">MYTKSFFLCQILILCSYCVLSHSLGPGSFLAVLDVDGQELRATGKYYMLPASNSRGGGAGGGLALSSRDGSCPHYVMQEGHAQSNGHPVRLLPVDKLDRNISLSSDVNIVFHAATICVQATGWKMGGVDQITGRRYLKTGALIGRPGASTVSNWFKVEKNKYGDGYKIVFCPSVCSLCKVVCGNVGVFVENGKKWLGLSDGLPLIVNFKEH</sequence>
<protein>
    <submittedName>
        <fullName evidence="3">Uncharacterized protein</fullName>
    </submittedName>
</protein>
<name>A0A175YRA6_DAUCS</name>
<accession>A0A175YRA6</accession>
<organism evidence="3 4">
    <name type="scientific">Daucus carota subsp. sativus</name>
    <name type="common">Carrot</name>
    <dbReference type="NCBI Taxonomy" id="79200"/>
    <lineage>
        <taxon>Eukaryota</taxon>
        <taxon>Viridiplantae</taxon>
        <taxon>Streptophyta</taxon>
        <taxon>Embryophyta</taxon>
        <taxon>Tracheophyta</taxon>
        <taxon>Spermatophyta</taxon>
        <taxon>Magnoliopsida</taxon>
        <taxon>eudicotyledons</taxon>
        <taxon>Gunneridae</taxon>
        <taxon>Pentapetalae</taxon>
        <taxon>asterids</taxon>
        <taxon>campanulids</taxon>
        <taxon>Apiales</taxon>
        <taxon>Apiaceae</taxon>
        <taxon>Apioideae</taxon>
        <taxon>Scandiceae</taxon>
        <taxon>Daucinae</taxon>
        <taxon>Daucus</taxon>
        <taxon>Daucus sect. Daucus</taxon>
    </lineage>
</organism>
<gene>
    <name evidence="3" type="ORF">DCAR_0832782</name>
</gene>
<dbReference type="InterPro" id="IPR002160">
    <property type="entry name" value="Prot_inh_Kunz-lg"/>
</dbReference>
<dbReference type="Gramene" id="KZM85770">
    <property type="protein sequence ID" value="KZM85770"/>
    <property type="gene ID" value="DCAR_026808"/>
</dbReference>
<keyword evidence="2" id="KW-1015">Disulfide bond</keyword>
<dbReference type="SUPFAM" id="SSF50386">
    <property type="entry name" value="STI-like"/>
    <property type="match status" value="1"/>
</dbReference>
<dbReference type="PANTHER" id="PTHR33107:SF81">
    <property type="entry name" value="TRYPSIN INHIBITOR A"/>
    <property type="match status" value="1"/>
</dbReference>
<dbReference type="EMBL" id="CP093350">
    <property type="protein sequence ID" value="WOH13273.1"/>
    <property type="molecule type" value="Genomic_DNA"/>
</dbReference>
<reference evidence="3" key="2">
    <citation type="submission" date="2022-03" db="EMBL/GenBank/DDBJ databases">
        <title>Draft title - Genomic analysis of global carrot germplasm unveils the trajectory of domestication and the origin of high carotenoid orange carrot.</title>
        <authorList>
            <person name="Iorizzo M."/>
            <person name="Ellison S."/>
            <person name="Senalik D."/>
            <person name="Macko-Podgorni A."/>
            <person name="Grzebelus D."/>
            <person name="Bostan H."/>
            <person name="Rolling W."/>
            <person name="Curaba J."/>
            <person name="Simon P."/>
        </authorList>
    </citation>
    <scope>NUCLEOTIDE SEQUENCE</scope>
    <source>
        <tissue evidence="3">Leaf</tissue>
    </source>
</reference>
<dbReference type="PROSITE" id="PS00283">
    <property type="entry name" value="SOYBEAN_KUNITZ"/>
    <property type="match status" value="1"/>
</dbReference>
<evidence type="ECO:0000313" key="4">
    <source>
        <dbReference type="Proteomes" id="UP000077755"/>
    </source>
</evidence>
<proteinExistence type="inferred from homology"/>
<keyword evidence="4" id="KW-1185">Reference proteome</keyword>
<dbReference type="SMART" id="SM00452">
    <property type="entry name" value="STI"/>
    <property type="match status" value="1"/>
</dbReference>
<dbReference type="Pfam" id="PF00197">
    <property type="entry name" value="Kunitz_legume"/>
    <property type="match status" value="1"/>
</dbReference>
<dbReference type="Proteomes" id="UP000077755">
    <property type="component" value="Chromosome 8"/>
</dbReference>
<dbReference type="GO" id="GO:0004866">
    <property type="term" value="F:endopeptidase inhibitor activity"/>
    <property type="evidence" value="ECO:0007669"/>
    <property type="project" value="InterPro"/>
</dbReference>
<evidence type="ECO:0000313" key="3">
    <source>
        <dbReference type="EMBL" id="WOH13273.1"/>
    </source>
</evidence>
<dbReference type="InterPro" id="IPR011065">
    <property type="entry name" value="Kunitz_inhibitor_STI-like_sf"/>
</dbReference>
<reference evidence="3" key="1">
    <citation type="journal article" date="2016" name="Nat. Genet.">
        <title>A high-quality carrot genome assembly provides new insights into carotenoid accumulation and asterid genome evolution.</title>
        <authorList>
            <person name="Iorizzo M."/>
            <person name="Ellison S."/>
            <person name="Senalik D."/>
            <person name="Zeng P."/>
            <person name="Satapoomin P."/>
            <person name="Huang J."/>
            <person name="Bowman M."/>
            <person name="Iovene M."/>
            <person name="Sanseverino W."/>
            <person name="Cavagnaro P."/>
            <person name="Yildiz M."/>
            <person name="Macko-Podgorni A."/>
            <person name="Moranska E."/>
            <person name="Grzebelus E."/>
            <person name="Grzebelus D."/>
            <person name="Ashrafi H."/>
            <person name="Zheng Z."/>
            <person name="Cheng S."/>
            <person name="Spooner D."/>
            <person name="Van Deynze A."/>
            <person name="Simon P."/>
        </authorList>
    </citation>
    <scope>NUCLEOTIDE SEQUENCE</scope>
    <source>
        <tissue evidence="3">Leaf</tissue>
    </source>
</reference>
<dbReference type="KEGG" id="dcr:108198863"/>
<comment type="similarity">
    <text evidence="1">Belongs to the protease inhibitor I3 (leguminous Kunitz-type inhibitor) family.</text>
</comment>
<evidence type="ECO:0000256" key="2">
    <source>
        <dbReference type="ARBA" id="ARBA00023157"/>
    </source>
</evidence>
<dbReference type="AlphaFoldDB" id="A0A175YRA6"/>
<dbReference type="Gene3D" id="2.80.10.50">
    <property type="match status" value="1"/>
</dbReference>
<dbReference type="PANTHER" id="PTHR33107">
    <property type="entry name" value="KUNITZ TRYPSIN INHIBITOR 2"/>
    <property type="match status" value="1"/>
</dbReference>
<evidence type="ECO:0000256" key="1">
    <source>
        <dbReference type="ARBA" id="ARBA00005440"/>
    </source>
</evidence>
<dbReference type="OMA" id="YVAQENH"/>